<dbReference type="RefSeq" id="WP_114338563.1">
    <property type="nucleotide sequence ID" value="NZ_QPID01000006.1"/>
</dbReference>
<sequence>MKTFAGLPFILILAFAPFLANAESIAESETKQWSVGVGSYALIIDSDDYGDDTFEGYALSADYAINDNFAVRGNYYSLEHEDLSSLEIDGFELLGYFGTGLMTEGFKAYIGGGFFSENLDGPFGLDEDFSGLQLNGGLGYNWEYVALDFSLAVRDPSDYEDLGDDDDDLTVVSGLLKIAFRF</sequence>
<name>A0A368NGH0_9GAMM</name>
<dbReference type="SUPFAM" id="SSF56925">
    <property type="entry name" value="OMPA-like"/>
    <property type="match status" value="1"/>
</dbReference>
<protein>
    <recommendedName>
        <fullName evidence="4">Outer membrane protein beta-barrel domain-containing protein</fullName>
    </recommendedName>
</protein>
<dbReference type="AlphaFoldDB" id="A0A368NGH0"/>
<evidence type="ECO:0008006" key="4">
    <source>
        <dbReference type="Google" id="ProtNLM"/>
    </source>
</evidence>
<accession>A0A368NGH0</accession>
<organism evidence="2 3">
    <name type="scientific">Corallincola holothuriorum</name>
    <dbReference type="NCBI Taxonomy" id="2282215"/>
    <lineage>
        <taxon>Bacteria</taxon>
        <taxon>Pseudomonadati</taxon>
        <taxon>Pseudomonadota</taxon>
        <taxon>Gammaproteobacteria</taxon>
        <taxon>Alteromonadales</taxon>
        <taxon>Psychromonadaceae</taxon>
        <taxon>Corallincola</taxon>
    </lineage>
</organism>
<gene>
    <name evidence="2" type="ORF">DU002_11670</name>
</gene>
<dbReference type="Gene3D" id="2.40.160.20">
    <property type="match status" value="1"/>
</dbReference>
<dbReference type="Proteomes" id="UP000252558">
    <property type="component" value="Unassembled WGS sequence"/>
</dbReference>
<reference evidence="2 3" key="1">
    <citation type="submission" date="2018-07" db="EMBL/GenBank/DDBJ databases">
        <title>Corallincola holothuriorum sp. nov., a new facultative anaerobe isolated from sea cucumber Apostichopus japonicus.</title>
        <authorList>
            <person name="Xia H."/>
        </authorList>
    </citation>
    <scope>NUCLEOTIDE SEQUENCE [LARGE SCALE GENOMIC DNA]</scope>
    <source>
        <strain evidence="2 3">C4</strain>
    </source>
</reference>
<keyword evidence="1" id="KW-0732">Signal</keyword>
<evidence type="ECO:0000256" key="1">
    <source>
        <dbReference type="SAM" id="SignalP"/>
    </source>
</evidence>
<dbReference type="InterPro" id="IPR011250">
    <property type="entry name" value="OMP/PagP_B-barrel"/>
</dbReference>
<dbReference type="OrthoDB" id="6371503at2"/>
<keyword evidence="3" id="KW-1185">Reference proteome</keyword>
<evidence type="ECO:0000313" key="2">
    <source>
        <dbReference type="EMBL" id="RCU49568.1"/>
    </source>
</evidence>
<feature type="signal peptide" evidence="1">
    <location>
        <begin position="1"/>
        <end position="22"/>
    </location>
</feature>
<evidence type="ECO:0000313" key="3">
    <source>
        <dbReference type="Proteomes" id="UP000252558"/>
    </source>
</evidence>
<feature type="chain" id="PRO_5016586983" description="Outer membrane protein beta-barrel domain-containing protein" evidence="1">
    <location>
        <begin position="23"/>
        <end position="182"/>
    </location>
</feature>
<proteinExistence type="predicted"/>
<comment type="caution">
    <text evidence="2">The sequence shown here is derived from an EMBL/GenBank/DDBJ whole genome shotgun (WGS) entry which is preliminary data.</text>
</comment>
<dbReference type="EMBL" id="QPID01000006">
    <property type="protein sequence ID" value="RCU49568.1"/>
    <property type="molecule type" value="Genomic_DNA"/>
</dbReference>